<keyword evidence="15" id="KW-0325">Glycoprotein</keyword>
<dbReference type="EMBL" id="CACTIH010006046">
    <property type="protein sequence ID" value="CAA3003899.1"/>
    <property type="molecule type" value="Genomic_DNA"/>
</dbReference>
<evidence type="ECO:0000313" key="24">
    <source>
        <dbReference type="EMBL" id="CAA3003899.1"/>
    </source>
</evidence>
<keyword evidence="9" id="KW-0547">Nucleotide-binding</keyword>
<evidence type="ECO:0000256" key="8">
    <source>
        <dbReference type="ARBA" id="ARBA00022737"/>
    </source>
</evidence>
<dbReference type="GO" id="GO:0030247">
    <property type="term" value="F:polysaccharide binding"/>
    <property type="evidence" value="ECO:0007669"/>
    <property type="project" value="InterPro"/>
</dbReference>
<keyword evidence="13 20" id="KW-0472">Membrane</keyword>
<dbReference type="InterPro" id="IPR001245">
    <property type="entry name" value="Ser-Thr/Tyr_kinase_cat_dom"/>
</dbReference>
<dbReference type="SMART" id="SM00220">
    <property type="entry name" value="S_TKc"/>
    <property type="match status" value="1"/>
</dbReference>
<gene>
    <name evidence="24" type="ORF">OLEA9_A105963</name>
</gene>
<proteinExistence type="predicted"/>
<dbReference type="PROSITE" id="PS50026">
    <property type="entry name" value="EGF_3"/>
    <property type="match status" value="1"/>
</dbReference>
<evidence type="ECO:0000259" key="23">
    <source>
        <dbReference type="PROSITE" id="PS50026"/>
    </source>
</evidence>
<dbReference type="FunFam" id="1.10.510.10:FF:000084">
    <property type="entry name" value="Wall-associated receptor kinase 2"/>
    <property type="match status" value="1"/>
</dbReference>
<dbReference type="CDD" id="cd00054">
    <property type="entry name" value="EGF_CA"/>
    <property type="match status" value="1"/>
</dbReference>
<dbReference type="SMART" id="SM00181">
    <property type="entry name" value="EGF"/>
    <property type="match status" value="2"/>
</dbReference>
<evidence type="ECO:0000313" key="25">
    <source>
        <dbReference type="Proteomes" id="UP000594638"/>
    </source>
</evidence>
<dbReference type="OrthoDB" id="4062651at2759"/>
<dbReference type="GO" id="GO:0004674">
    <property type="term" value="F:protein serine/threonine kinase activity"/>
    <property type="evidence" value="ECO:0007669"/>
    <property type="project" value="UniProtKB-KW"/>
</dbReference>
<dbReference type="InterPro" id="IPR000719">
    <property type="entry name" value="Prot_kinase_dom"/>
</dbReference>
<name>A0A8S0TFG1_OLEEU</name>
<dbReference type="GO" id="GO:0005509">
    <property type="term" value="F:calcium ion binding"/>
    <property type="evidence" value="ECO:0007669"/>
    <property type="project" value="InterPro"/>
</dbReference>
<evidence type="ECO:0000256" key="12">
    <source>
        <dbReference type="ARBA" id="ARBA00022989"/>
    </source>
</evidence>
<comment type="catalytic activity">
    <reaction evidence="16">
        <text>L-seryl-[protein] + ATP = O-phospho-L-seryl-[protein] + ADP + H(+)</text>
        <dbReference type="Rhea" id="RHEA:17989"/>
        <dbReference type="Rhea" id="RHEA-COMP:9863"/>
        <dbReference type="Rhea" id="RHEA-COMP:11604"/>
        <dbReference type="ChEBI" id="CHEBI:15378"/>
        <dbReference type="ChEBI" id="CHEBI:29999"/>
        <dbReference type="ChEBI" id="CHEBI:30616"/>
        <dbReference type="ChEBI" id="CHEBI:83421"/>
        <dbReference type="ChEBI" id="CHEBI:456216"/>
    </reaction>
</comment>
<evidence type="ECO:0000256" key="2">
    <source>
        <dbReference type="ARBA" id="ARBA00022527"/>
    </source>
</evidence>
<dbReference type="PROSITE" id="PS50011">
    <property type="entry name" value="PROTEIN_KINASE_DOM"/>
    <property type="match status" value="1"/>
</dbReference>
<keyword evidence="8" id="KW-0677">Repeat</keyword>
<dbReference type="Pfam" id="PF07714">
    <property type="entry name" value="PK_Tyr_Ser-Thr"/>
    <property type="match status" value="1"/>
</dbReference>
<feature type="transmembrane region" description="Helical" evidence="20">
    <location>
        <begin position="367"/>
        <end position="390"/>
    </location>
</feature>
<dbReference type="InterPro" id="IPR008271">
    <property type="entry name" value="Ser/Thr_kinase_AS"/>
</dbReference>
<dbReference type="PROSITE" id="PS01187">
    <property type="entry name" value="EGF_CA"/>
    <property type="match status" value="1"/>
</dbReference>
<evidence type="ECO:0000256" key="11">
    <source>
        <dbReference type="ARBA" id="ARBA00022840"/>
    </source>
</evidence>
<keyword evidence="10 24" id="KW-0418">Kinase</keyword>
<evidence type="ECO:0000256" key="1">
    <source>
        <dbReference type="ARBA" id="ARBA00004479"/>
    </source>
</evidence>
<comment type="subcellular location">
    <subcellularLocation>
        <location evidence="1">Membrane</location>
        <topology evidence="1">Single-pass type I membrane protein</topology>
    </subcellularLocation>
</comment>
<dbReference type="PROSITE" id="PS00010">
    <property type="entry name" value="ASX_HYDROXYL"/>
    <property type="match status" value="1"/>
</dbReference>
<evidence type="ECO:0000256" key="16">
    <source>
        <dbReference type="ARBA" id="ARBA00047558"/>
    </source>
</evidence>
<feature type="domain" description="Protein kinase" evidence="22">
    <location>
        <begin position="443"/>
        <end position="716"/>
    </location>
</feature>
<dbReference type="GO" id="GO:0005886">
    <property type="term" value="C:plasma membrane"/>
    <property type="evidence" value="ECO:0007669"/>
    <property type="project" value="TreeGrafter"/>
</dbReference>
<evidence type="ECO:0000256" key="13">
    <source>
        <dbReference type="ARBA" id="ARBA00023136"/>
    </source>
</evidence>
<keyword evidence="2" id="KW-0723">Serine/threonine-protein kinase</keyword>
<evidence type="ECO:0000256" key="20">
    <source>
        <dbReference type="SAM" id="Phobius"/>
    </source>
</evidence>
<evidence type="ECO:0000256" key="4">
    <source>
        <dbReference type="ARBA" id="ARBA00022553"/>
    </source>
</evidence>
<evidence type="ECO:0000256" key="7">
    <source>
        <dbReference type="ARBA" id="ARBA00022729"/>
    </source>
</evidence>
<dbReference type="AlphaFoldDB" id="A0A8S0TFG1"/>
<dbReference type="FunFam" id="3.30.200.20:FF:000043">
    <property type="entry name" value="Wall-associated receptor kinase 2"/>
    <property type="match status" value="1"/>
</dbReference>
<protein>
    <submittedName>
        <fullName evidence="24">Wall-associated receptor kinase-like 8</fullName>
    </submittedName>
</protein>
<comment type="catalytic activity">
    <reaction evidence="17">
        <text>L-threonyl-[protein] + ATP = O-phospho-L-threonyl-[protein] + ADP + H(+)</text>
        <dbReference type="Rhea" id="RHEA:46608"/>
        <dbReference type="Rhea" id="RHEA-COMP:11060"/>
        <dbReference type="Rhea" id="RHEA-COMP:11605"/>
        <dbReference type="ChEBI" id="CHEBI:15378"/>
        <dbReference type="ChEBI" id="CHEBI:30013"/>
        <dbReference type="ChEBI" id="CHEBI:30616"/>
        <dbReference type="ChEBI" id="CHEBI:61977"/>
        <dbReference type="ChEBI" id="CHEBI:456216"/>
    </reaction>
</comment>
<dbReference type="Gene3D" id="3.30.200.20">
    <property type="entry name" value="Phosphorylase Kinase, domain 1"/>
    <property type="match status" value="1"/>
</dbReference>
<evidence type="ECO:0000256" key="5">
    <source>
        <dbReference type="ARBA" id="ARBA00022679"/>
    </source>
</evidence>
<dbReference type="PROSITE" id="PS00108">
    <property type="entry name" value="PROTEIN_KINASE_ST"/>
    <property type="match status" value="1"/>
</dbReference>
<dbReference type="FunFam" id="2.10.25.10:FF:000038">
    <property type="entry name" value="Fibrillin 2"/>
    <property type="match status" value="1"/>
</dbReference>
<reference evidence="24 25" key="1">
    <citation type="submission" date="2019-12" db="EMBL/GenBank/DDBJ databases">
        <authorList>
            <person name="Alioto T."/>
            <person name="Alioto T."/>
            <person name="Gomez Garrido J."/>
        </authorList>
    </citation>
    <scope>NUCLEOTIDE SEQUENCE [LARGE SCALE GENOMIC DNA]</scope>
</reference>
<keyword evidence="6 20" id="KW-0812">Transmembrane</keyword>
<dbReference type="Gene3D" id="1.10.510.10">
    <property type="entry name" value="Transferase(Phosphotransferase) domain 1"/>
    <property type="match status" value="1"/>
</dbReference>
<dbReference type="PROSITE" id="PS01186">
    <property type="entry name" value="EGF_2"/>
    <property type="match status" value="1"/>
</dbReference>
<comment type="function">
    <text evidence="18">Serine/threonine-protein kinase that may function as a signaling receptor of extracellular matrix component. Binding to pectin may have significance in the control of cell expansion, morphogenesis and development.</text>
</comment>
<keyword evidence="14" id="KW-1015">Disulfide bond</keyword>
<feature type="chain" id="PRO_5035729163" evidence="21">
    <location>
        <begin position="20"/>
        <end position="771"/>
    </location>
</feature>
<dbReference type="Pfam" id="PF00008">
    <property type="entry name" value="EGF"/>
    <property type="match status" value="1"/>
</dbReference>
<dbReference type="InterPro" id="IPR045274">
    <property type="entry name" value="WAK-like"/>
</dbReference>
<dbReference type="InterPro" id="IPR011009">
    <property type="entry name" value="Kinase-like_dom_sf"/>
</dbReference>
<evidence type="ECO:0000256" key="3">
    <source>
        <dbReference type="ARBA" id="ARBA00022536"/>
    </source>
</evidence>
<keyword evidence="4" id="KW-0597">Phosphoprotein</keyword>
<dbReference type="Pfam" id="PF07645">
    <property type="entry name" value="EGF_CA"/>
    <property type="match status" value="1"/>
</dbReference>
<dbReference type="InterPro" id="IPR000742">
    <property type="entry name" value="EGF"/>
</dbReference>
<sequence>MLVHLVFLQIFCIFSLAVASPSNATTASTKPGCQSRCGNLEIPYPFGIGSNCSRSKYFNISCNTSFDPPKPYLVDPGPSIVNYSSSYEVVNISKTRIYLKNVEAQLSVACSGMGFDNKTENYTIAMEFYRSPYTWSNANQVTSLGCDDLAMVRTDSSNDSDGGVACASYCQNFSDPVVGSCPGRGCCRTSITKGTYVGVKLSDMHSYWGRDSRLFRCSFAFVGMIGDDDKFNFSLSHLNDSTTFLNNNKKFMSMPLVLDWGITGYVNCTAEVQNITDYACQKNSYCINLSIKFFQGYQCMCKKGYEGNPYLGCQDINECMNNHECILYGICTNTPGSYQCSCPSGYRGDGKRNGSGCISISVPQGKFAVGVGLSAGMGLLGLLSTCFWLYKFQKKRKIKKRKEKFFKRNGGLLLQQQISTDEGILQKTRLFSVKELEKATDHFSESRILGEGGQGMVYKGMLSDGKIVAIKKSKVVDENQVEQFINEIVMLSQVIHRNVVKLLGCCLETEVPLLVYEFICNGTLYDHIRDKSDEFPFSWNMRLKIAVEVSEALAYLHSATSIPIYHRDIKSTNILLDEKYVAKVSDFGTSRSIAVDHTHLTTLVKGTFGYLDPEYFQSSQFTEKSDVYSFGVVLVELLTGQRPISFAKTGEERSLATRFLLCMEADNLETILDSQVLEQGKREELIAVAKLAQRCLNLNGKKRPLMKEVATELEIIKISQTHLIASDTKYQGLQLRKSKAILVSDDDYTWTSSSNNIIPSSDAQPLMIHTT</sequence>
<keyword evidence="11" id="KW-0067">ATP-binding</keyword>
<evidence type="ECO:0000259" key="22">
    <source>
        <dbReference type="PROSITE" id="PS50011"/>
    </source>
</evidence>
<evidence type="ECO:0000256" key="9">
    <source>
        <dbReference type="ARBA" id="ARBA00022741"/>
    </source>
</evidence>
<keyword evidence="24" id="KW-0675">Receptor</keyword>
<dbReference type="InterPro" id="IPR001881">
    <property type="entry name" value="EGF-like_Ca-bd_dom"/>
</dbReference>
<evidence type="ECO:0000256" key="15">
    <source>
        <dbReference type="ARBA" id="ARBA00023180"/>
    </source>
</evidence>
<keyword evidence="25" id="KW-1185">Reference proteome</keyword>
<feature type="signal peptide" evidence="21">
    <location>
        <begin position="1"/>
        <end position="19"/>
    </location>
</feature>
<dbReference type="InterPro" id="IPR025287">
    <property type="entry name" value="WAK_GUB"/>
</dbReference>
<evidence type="ECO:0000256" key="19">
    <source>
        <dbReference type="PROSITE-ProRule" id="PRU00076"/>
    </source>
</evidence>
<evidence type="ECO:0000256" key="10">
    <source>
        <dbReference type="ARBA" id="ARBA00022777"/>
    </source>
</evidence>
<dbReference type="SMART" id="SM00179">
    <property type="entry name" value="EGF_CA"/>
    <property type="match status" value="1"/>
</dbReference>
<dbReference type="GO" id="GO:0005524">
    <property type="term" value="F:ATP binding"/>
    <property type="evidence" value="ECO:0007669"/>
    <property type="project" value="UniProtKB-KW"/>
</dbReference>
<dbReference type="InterPro" id="IPR018097">
    <property type="entry name" value="EGF_Ca-bd_CS"/>
</dbReference>
<evidence type="ECO:0000256" key="6">
    <source>
        <dbReference type="ARBA" id="ARBA00022692"/>
    </source>
</evidence>
<keyword evidence="3 19" id="KW-0245">EGF-like domain</keyword>
<accession>A0A8S0TFG1</accession>
<evidence type="ECO:0000256" key="17">
    <source>
        <dbReference type="ARBA" id="ARBA00047951"/>
    </source>
</evidence>
<evidence type="ECO:0000256" key="14">
    <source>
        <dbReference type="ARBA" id="ARBA00023157"/>
    </source>
</evidence>
<evidence type="ECO:0000256" key="18">
    <source>
        <dbReference type="ARBA" id="ARBA00058961"/>
    </source>
</evidence>
<dbReference type="InterPro" id="IPR000152">
    <property type="entry name" value="EGF-type_Asp/Asn_hydroxyl_site"/>
</dbReference>
<keyword evidence="12 20" id="KW-1133">Transmembrane helix</keyword>
<dbReference type="Pfam" id="PF13947">
    <property type="entry name" value="GUB_WAK_bind"/>
    <property type="match status" value="1"/>
</dbReference>
<dbReference type="PANTHER" id="PTHR27005">
    <property type="entry name" value="WALL-ASSOCIATED RECEPTOR KINASE-LIKE 21"/>
    <property type="match status" value="1"/>
</dbReference>
<dbReference type="InterPro" id="IPR049883">
    <property type="entry name" value="NOTCH1_EGF-like"/>
</dbReference>
<dbReference type="SUPFAM" id="SSF56112">
    <property type="entry name" value="Protein kinase-like (PK-like)"/>
    <property type="match status" value="1"/>
</dbReference>
<dbReference type="Gene3D" id="2.10.25.10">
    <property type="entry name" value="Laminin"/>
    <property type="match status" value="2"/>
</dbReference>
<feature type="domain" description="EGF-like" evidence="23">
    <location>
        <begin position="315"/>
        <end position="349"/>
    </location>
</feature>
<keyword evidence="7 21" id="KW-0732">Signal</keyword>
<keyword evidence="5" id="KW-0808">Transferase</keyword>
<evidence type="ECO:0000256" key="21">
    <source>
        <dbReference type="SAM" id="SignalP"/>
    </source>
</evidence>
<dbReference type="Proteomes" id="UP000594638">
    <property type="component" value="Unassembled WGS sequence"/>
</dbReference>
<dbReference type="GO" id="GO:0007166">
    <property type="term" value="P:cell surface receptor signaling pathway"/>
    <property type="evidence" value="ECO:0007669"/>
    <property type="project" value="InterPro"/>
</dbReference>
<comment type="caution">
    <text evidence="19">Lacks conserved residue(s) required for the propagation of feature annotation.</text>
</comment>
<dbReference type="Gramene" id="OE9A105963T1">
    <property type="protein sequence ID" value="OE9A105963C1"/>
    <property type="gene ID" value="OE9A105963"/>
</dbReference>
<comment type="caution">
    <text evidence="24">The sequence shown here is derived from an EMBL/GenBank/DDBJ whole genome shotgun (WGS) entry which is preliminary data.</text>
</comment>
<dbReference type="CDD" id="cd14066">
    <property type="entry name" value="STKc_IRAK"/>
    <property type="match status" value="1"/>
</dbReference>
<dbReference type="SUPFAM" id="SSF57196">
    <property type="entry name" value="EGF/Laminin"/>
    <property type="match status" value="1"/>
</dbReference>
<organism evidence="24 25">
    <name type="scientific">Olea europaea subsp. europaea</name>
    <dbReference type="NCBI Taxonomy" id="158383"/>
    <lineage>
        <taxon>Eukaryota</taxon>
        <taxon>Viridiplantae</taxon>
        <taxon>Streptophyta</taxon>
        <taxon>Embryophyta</taxon>
        <taxon>Tracheophyta</taxon>
        <taxon>Spermatophyta</taxon>
        <taxon>Magnoliopsida</taxon>
        <taxon>eudicotyledons</taxon>
        <taxon>Gunneridae</taxon>
        <taxon>Pentapetalae</taxon>
        <taxon>asterids</taxon>
        <taxon>lamiids</taxon>
        <taxon>Lamiales</taxon>
        <taxon>Oleaceae</taxon>
        <taxon>Oleeae</taxon>
        <taxon>Olea</taxon>
    </lineage>
</organism>
<dbReference type="PANTHER" id="PTHR27005:SF515">
    <property type="entry name" value="WALL-ASSOCIATED RECEPTOR KINASE-LIKE 10-RELATED"/>
    <property type="match status" value="1"/>
</dbReference>